<accession>A0A9D4KGT2</accession>
<dbReference type="EMBL" id="JAIWYP010000004">
    <property type="protein sequence ID" value="KAH3839007.1"/>
    <property type="molecule type" value="Genomic_DNA"/>
</dbReference>
<name>A0A9D4KGT2_DREPO</name>
<reference evidence="1" key="1">
    <citation type="journal article" date="2019" name="bioRxiv">
        <title>The Genome of the Zebra Mussel, Dreissena polymorpha: A Resource for Invasive Species Research.</title>
        <authorList>
            <person name="McCartney M.A."/>
            <person name="Auch B."/>
            <person name="Kono T."/>
            <person name="Mallez S."/>
            <person name="Zhang Y."/>
            <person name="Obille A."/>
            <person name="Becker A."/>
            <person name="Abrahante J.E."/>
            <person name="Garbe J."/>
            <person name="Badalamenti J.P."/>
            <person name="Herman A."/>
            <person name="Mangelson H."/>
            <person name="Liachko I."/>
            <person name="Sullivan S."/>
            <person name="Sone E.D."/>
            <person name="Koren S."/>
            <person name="Silverstein K.A.T."/>
            <person name="Beckman K.B."/>
            <person name="Gohl D.M."/>
        </authorList>
    </citation>
    <scope>NUCLEOTIDE SEQUENCE</scope>
    <source>
        <strain evidence="1">Duluth1</strain>
        <tissue evidence="1">Whole animal</tissue>
    </source>
</reference>
<organism evidence="1 2">
    <name type="scientific">Dreissena polymorpha</name>
    <name type="common">Zebra mussel</name>
    <name type="synonym">Mytilus polymorpha</name>
    <dbReference type="NCBI Taxonomy" id="45954"/>
    <lineage>
        <taxon>Eukaryota</taxon>
        <taxon>Metazoa</taxon>
        <taxon>Spiralia</taxon>
        <taxon>Lophotrochozoa</taxon>
        <taxon>Mollusca</taxon>
        <taxon>Bivalvia</taxon>
        <taxon>Autobranchia</taxon>
        <taxon>Heteroconchia</taxon>
        <taxon>Euheterodonta</taxon>
        <taxon>Imparidentia</taxon>
        <taxon>Neoheterodontei</taxon>
        <taxon>Myida</taxon>
        <taxon>Dreissenoidea</taxon>
        <taxon>Dreissenidae</taxon>
        <taxon>Dreissena</taxon>
    </lineage>
</organism>
<gene>
    <name evidence="1" type="ORF">DPMN_112426</name>
</gene>
<proteinExistence type="predicted"/>
<dbReference type="AlphaFoldDB" id="A0A9D4KGT2"/>
<evidence type="ECO:0000313" key="2">
    <source>
        <dbReference type="Proteomes" id="UP000828390"/>
    </source>
</evidence>
<keyword evidence="2" id="KW-1185">Reference proteome</keyword>
<dbReference type="Proteomes" id="UP000828390">
    <property type="component" value="Unassembled WGS sequence"/>
</dbReference>
<reference evidence="1" key="2">
    <citation type="submission" date="2020-11" db="EMBL/GenBank/DDBJ databases">
        <authorList>
            <person name="McCartney M.A."/>
            <person name="Auch B."/>
            <person name="Kono T."/>
            <person name="Mallez S."/>
            <person name="Becker A."/>
            <person name="Gohl D.M."/>
            <person name="Silverstein K.A.T."/>
            <person name="Koren S."/>
            <person name="Bechman K.B."/>
            <person name="Herman A."/>
            <person name="Abrahante J.E."/>
            <person name="Garbe J."/>
        </authorList>
    </citation>
    <scope>NUCLEOTIDE SEQUENCE</scope>
    <source>
        <strain evidence="1">Duluth1</strain>
        <tissue evidence="1">Whole animal</tissue>
    </source>
</reference>
<evidence type="ECO:0000313" key="1">
    <source>
        <dbReference type="EMBL" id="KAH3839007.1"/>
    </source>
</evidence>
<comment type="caution">
    <text evidence="1">The sequence shown here is derived from an EMBL/GenBank/DDBJ whole genome shotgun (WGS) entry which is preliminary data.</text>
</comment>
<protein>
    <submittedName>
        <fullName evidence="1">Uncharacterized protein</fullName>
    </submittedName>
</protein>
<sequence length="121" mass="13495">MINPQDIREVTIVYKLALIMRVNSIVWRPKLTYVENVRCVKLAVTSTIDIRHSNIESALTSTFGTSPEYRAGANVEPALTSAFDTIPEYRAGANVKPAVTSTFRTSMSELARHSPQIDIRD</sequence>